<accession>B4J7X6</accession>
<dbReference type="STRING" id="7222.B4J7X6"/>
<dbReference type="Proteomes" id="UP000001070">
    <property type="component" value="Unassembled WGS sequence"/>
</dbReference>
<feature type="domain" description="tRNA-splicing endonuclease subunit Sen15" evidence="3">
    <location>
        <begin position="14"/>
        <end position="85"/>
    </location>
</feature>
<comment type="similarity">
    <text evidence="1">Belongs to the SEN15 family.</text>
</comment>
<keyword evidence="5" id="KW-1185">Reference proteome</keyword>
<dbReference type="AlphaFoldDB" id="B4J7X6"/>
<evidence type="ECO:0000313" key="4">
    <source>
        <dbReference type="EMBL" id="EDW02206.1"/>
    </source>
</evidence>
<dbReference type="eggNOG" id="ENOG502S8YS">
    <property type="taxonomic scope" value="Eukaryota"/>
</dbReference>
<dbReference type="EMBL" id="CH916367">
    <property type="protein sequence ID" value="EDW02206.1"/>
    <property type="molecule type" value="Genomic_DNA"/>
</dbReference>
<dbReference type="KEGG" id="dgr:6560621"/>
<dbReference type="GO" id="GO:0005634">
    <property type="term" value="C:nucleus"/>
    <property type="evidence" value="ECO:0007669"/>
    <property type="project" value="UniProtKB-ARBA"/>
</dbReference>
<dbReference type="SUPFAM" id="SSF53032">
    <property type="entry name" value="tRNA-intron endonuclease catalytic domain-like"/>
    <property type="match status" value="1"/>
</dbReference>
<keyword evidence="2" id="KW-0819">tRNA processing</keyword>
<feature type="non-terminal residue" evidence="4">
    <location>
        <position position="1"/>
    </location>
</feature>
<dbReference type="FunCoup" id="B4J7X6">
    <property type="interactions" value="6"/>
</dbReference>
<dbReference type="InParanoid" id="B4J7X6"/>
<organism evidence="5">
    <name type="scientific">Drosophila grimshawi</name>
    <name type="common">Hawaiian fruit fly</name>
    <name type="synonym">Idiomyia grimshawi</name>
    <dbReference type="NCBI Taxonomy" id="7222"/>
    <lineage>
        <taxon>Eukaryota</taxon>
        <taxon>Metazoa</taxon>
        <taxon>Ecdysozoa</taxon>
        <taxon>Arthropoda</taxon>
        <taxon>Hexapoda</taxon>
        <taxon>Insecta</taxon>
        <taxon>Pterygota</taxon>
        <taxon>Neoptera</taxon>
        <taxon>Endopterygota</taxon>
        <taxon>Diptera</taxon>
        <taxon>Brachycera</taxon>
        <taxon>Muscomorpha</taxon>
        <taxon>Ephydroidea</taxon>
        <taxon>Drosophilidae</taxon>
        <taxon>Drosophila</taxon>
        <taxon>Hawaiian Drosophila</taxon>
    </lineage>
</organism>
<dbReference type="Pfam" id="PF09631">
    <property type="entry name" value="Sen15"/>
    <property type="match status" value="1"/>
</dbReference>
<evidence type="ECO:0000256" key="1">
    <source>
        <dbReference type="ARBA" id="ARBA00006091"/>
    </source>
</evidence>
<dbReference type="InterPro" id="IPR036167">
    <property type="entry name" value="tRNA_intron_Endo_cat-like_sf"/>
</dbReference>
<dbReference type="OrthoDB" id="10002170at2759"/>
<protein>
    <submittedName>
        <fullName evidence="4">GH21870</fullName>
    </submittedName>
</protein>
<dbReference type="InterPro" id="IPR018593">
    <property type="entry name" value="tRNA-endonuc_su_Sen15"/>
</dbReference>
<dbReference type="HOGENOM" id="CLU_171320_0_0_1"/>
<evidence type="ECO:0000256" key="2">
    <source>
        <dbReference type="ARBA" id="ARBA00022694"/>
    </source>
</evidence>
<reference evidence="4 5" key="1">
    <citation type="journal article" date="2007" name="Nature">
        <title>Evolution of genes and genomes on the Drosophila phylogeny.</title>
        <authorList>
            <consortium name="Drosophila 12 Genomes Consortium"/>
            <person name="Clark A.G."/>
            <person name="Eisen M.B."/>
            <person name="Smith D.R."/>
            <person name="Bergman C.M."/>
            <person name="Oliver B."/>
            <person name="Markow T.A."/>
            <person name="Kaufman T.C."/>
            <person name="Kellis M."/>
            <person name="Gelbart W."/>
            <person name="Iyer V.N."/>
            <person name="Pollard D.A."/>
            <person name="Sackton T.B."/>
            <person name="Larracuente A.M."/>
            <person name="Singh N.D."/>
            <person name="Abad J.P."/>
            <person name="Abt D.N."/>
            <person name="Adryan B."/>
            <person name="Aguade M."/>
            <person name="Akashi H."/>
            <person name="Anderson W.W."/>
            <person name="Aquadro C.F."/>
            <person name="Ardell D.H."/>
            <person name="Arguello R."/>
            <person name="Artieri C.G."/>
            <person name="Barbash D.A."/>
            <person name="Barker D."/>
            <person name="Barsanti P."/>
            <person name="Batterham P."/>
            <person name="Batzoglou S."/>
            <person name="Begun D."/>
            <person name="Bhutkar A."/>
            <person name="Blanco E."/>
            <person name="Bosak S.A."/>
            <person name="Bradley R.K."/>
            <person name="Brand A.D."/>
            <person name="Brent M.R."/>
            <person name="Brooks A.N."/>
            <person name="Brown R.H."/>
            <person name="Butlin R.K."/>
            <person name="Caggese C."/>
            <person name="Calvi B.R."/>
            <person name="Bernardo de Carvalho A."/>
            <person name="Caspi A."/>
            <person name="Castrezana S."/>
            <person name="Celniker S.E."/>
            <person name="Chang J.L."/>
            <person name="Chapple C."/>
            <person name="Chatterji S."/>
            <person name="Chinwalla A."/>
            <person name="Civetta A."/>
            <person name="Clifton S.W."/>
            <person name="Comeron J.M."/>
            <person name="Costello J.C."/>
            <person name="Coyne J.A."/>
            <person name="Daub J."/>
            <person name="David R.G."/>
            <person name="Delcher A.L."/>
            <person name="Delehaunty K."/>
            <person name="Do C.B."/>
            <person name="Ebling H."/>
            <person name="Edwards K."/>
            <person name="Eickbush T."/>
            <person name="Evans J.D."/>
            <person name="Filipski A."/>
            <person name="Findeiss S."/>
            <person name="Freyhult E."/>
            <person name="Fulton L."/>
            <person name="Fulton R."/>
            <person name="Garcia A.C."/>
            <person name="Gardiner A."/>
            <person name="Garfield D.A."/>
            <person name="Garvin B.E."/>
            <person name="Gibson G."/>
            <person name="Gilbert D."/>
            <person name="Gnerre S."/>
            <person name="Godfrey J."/>
            <person name="Good R."/>
            <person name="Gotea V."/>
            <person name="Gravely B."/>
            <person name="Greenberg A.J."/>
            <person name="Griffiths-Jones S."/>
            <person name="Gross S."/>
            <person name="Guigo R."/>
            <person name="Gustafson E.A."/>
            <person name="Haerty W."/>
            <person name="Hahn M.W."/>
            <person name="Halligan D.L."/>
            <person name="Halpern A.L."/>
            <person name="Halter G.M."/>
            <person name="Han M.V."/>
            <person name="Heger A."/>
            <person name="Hillier L."/>
            <person name="Hinrichs A.S."/>
            <person name="Holmes I."/>
            <person name="Hoskins R.A."/>
            <person name="Hubisz M.J."/>
            <person name="Hultmark D."/>
            <person name="Huntley M.A."/>
            <person name="Jaffe D.B."/>
            <person name="Jagadeeshan S."/>
            <person name="Jeck W.R."/>
            <person name="Johnson J."/>
            <person name="Jones C.D."/>
            <person name="Jordan W.C."/>
            <person name="Karpen G.H."/>
            <person name="Kataoka E."/>
            <person name="Keightley P.D."/>
            <person name="Kheradpour P."/>
            <person name="Kirkness E.F."/>
            <person name="Koerich L.B."/>
            <person name="Kristiansen K."/>
            <person name="Kudrna D."/>
            <person name="Kulathinal R.J."/>
            <person name="Kumar S."/>
            <person name="Kwok R."/>
            <person name="Lander E."/>
            <person name="Langley C.H."/>
            <person name="Lapoint R."/>
            <person name="Lazzaro B.P."/>
            <person name="Lee S.J."/>
            <person name="Levesque L."/>
            <person name="Li R."/>
            <person name="Lin C.F."/>
            <person name="Lin M.F."/>
            <person name="Lindblad-Toh K."/>
            <person name="Llopart A."/>
            <person name="Long M."/>
            <person name="Low L."/>
            <person name="Lozovsky E."/>
            <person name="Lu J."/>
            <person name="Luo M."/>
            <person name="Machado C.A."/>
            <person name="Makalowski W."/>
            <person name="Marzo M."/>
            <person name="Matsuda M."/>
            <person name="Matzkin L."/>
            <person name="McAllister B."/>
            <person name="McBride C.S."/>
            <person name="McKernan B."/>
            <person name="McKernan K."/>
            <person name="Mendez-Lago M."/>
            <person name="Minx P."/>
            <person name="Mollenhauer M.U."/>
            <person name="Montooth K."/>
            <person name="Mount S.M."/>
            <person name="Mu X."/>
            <person name="Myers E."/>
            <person name="Negre B."/>
            <person name="Newfeld S."/>
            <person name="Nielsen R."/>
            <person name="Noor M.A."/>
            <person name="O'Grady P."/>
            <person name="Pachter L."/>
            <person name="Papaceit M."/>
            <person name="Parisi M.J."/>
            <person name="Parisi M."/>
            <person name="Parts L."/>
            <person name="Pedersen J.S."/>
            <person name="Pesole G."/>
            <person name="Phillippy A.M."/>
            <person name="Ponting C.P."/>
            <person name="Pop M."/>
            <person name="Porcelli D."/>
            <person name="Powell J.R."/>
            <person name="Prohaska S."/>
            <person name="Pruitt K."/>
            <person name="Puig M."/>
            <person name="Quesneville H."/>
            <person name="Ram K.R."/>
            <person name="Rand D."/>
            <person name="Rasmussen M.D."/>
            <person name="Reed L.K."/>
            <person name="Reenan R."/>
            <person name="Reily A."/>
            <person name="Remington K.A."/>
            <person name="Rieger T.T."/>
            <person name="Ritchie M.G."/>
            <person name="Robin C."/>
            <person name="Rogers Y.H."/>
            <person name="Rohde C."/>
            <person name="Rozas J."/>
            <person name="Rubenfield M.J."/>
            <person name="Ruiz A."/>
            <person name="Russo S."/>
            <person name="Salzberg S.L."/>
            <person name="Sanchez-Gracia A."/>
            <person name="Saranga D.J."/>
            <person name="Sato H."/>
            <person name="Schaeffer S.W."/>
            <person name="Schatz M.C."/>
            <person name="Schlenke T."/>
            <person name="Schwartz R."/>
            <person name="Segarra C."/>
            <person name="Singh R.S."/>
            <person name="Sirot L."/>
            <person name="Sirota M."/>
            <person name="Sisneros N.B."/>
            <person name="Smith C.D."/>
            <person name="Smith T.F."/>
            <person name="Spieth J."/>
            <person name="Stage D.E."/>
            <person name="Stark A."/>
            <person name="Stephan W."/>
            <person name="Strausberg R.L."/>
            <person name="Strempel S."/>
            <person name="Sturgill D."/>
            <person name="Sutton G."/>
            <person name="Sutton G.G."/>
            <person name="Tao W."/>
            <person name="Teichmann S."/>
            <person name="Tobari Y.N."/>
            <person name="Tomimura Y."/>
            <person name="Tsolas J.M."/>
            <person name="Valente V.L."/>
            <person name="Venter E."/>
            <person name="Venter J.C."/>
            <person name="Vicario S."/>
            <person name="Vieira F.G."/>
            <person name="Vilella A.J."/>
            <person name="Villasante A."/>
            <person name="Walenz B."/>
            <person name="Wang J."/>
            <person name="Wasserman M."/>
            <person name="Watts T."/>
            <person name="Wilson D."/>
            <person name="Wilson R.K."/>
            <person name="Wing R.A."/>
            <person name="Wolfner M.F."/>
            <person name="Wong A."/>
            <person name="Wong G.K."/>
            <person name="Wu C.I."/>
            <person name="Wu G."/>
            <person name="Yamamoto D."/>
            <person name="Yang H.P."/>
            <person name="Yang S.P."/>
            <person name="Yorke J.A."/>
            <person name="Yoshida K."/>
            <person name="Zdobnov E."/>
            <person name="Zhang P."/>
            <person name="Zhang Y."/>
            <person name="Zimin A.V."/>
            <person name="Baldwin J."/>
            <person name="Abdouelleil A."/>
            <person name="Abdulkadir J."/>
            <person name="Abebe A."/>
            <person name="Abera B."/>
            <person name="Abreu J."/>
            <person name="Acer S.C."/>
            <person name="Aftuck L."/>
            <person name="Alexander A."/>
            <person name="An P."/>
            <person name="Anderson E."/>
            <person name="Anderson S."/>
            <person name="Arachi H."/>
            <person name="Azer M."/>
            <person name="Bachantsang P."/>
            <person name="Barry A."/>
            <person name="Bayul T."/>
            <person name="Berlin A."/>
            <person name="Bessette D."/>
            <person name="Bloom T."/>
            <person name="Blye J."/>
            <person name="Boguslavskiy L."/>
            <person name="Bonnet C."/>
            <person name="Boukhgalter B."/>
            <person name="Bourzgui I."/>
            <person name="Brown A."/>
            <person name="Cahill P."/>
            <person name="Channer S."/>
            <person name="Cheshatsang Y."/>
            <person name="Chuda L."/>
            <person name="Citroen M."/>
            <person name="Collymore A."/>
            <person name="Cooke P."/>
            <person name="Costello M."/>
            <person name="D'Aco K."/>
            <person name="Daza R."/>
            <person name="De Haan G."/>
            <person name="DeGray S."/>
            <person name="DeMaso C."/>
            <person name="Dhargay N."/>
            <person name="Dooley K."/>
            <person name="Dooley E."/>
            <person name="Doricent M."/>
            <person name="Dorje P."/>
            <person name="Dorjee K."/>
            <person name="Dupes A."/>
            <person name="Elong R."/>
            <person name="Falk J."/>
            <person name="Farina A."/>
            <person name="Faro S."/>
            <person name="Ferguson D."/>
            <person name="Fisher S."/>
            <person name="Foley C.D."/>
            <person name="Franke A."/>
            <person name="Friedrich D."/>
            <person name="Gadbois L."/>
            <person name="Gearin G."/>
            <person name="Gearin C.R."/>
            <person name="Giannoukos G."/>
            <person name="Goode T."/>
            <person name="Graham J."/>
            <person name="Grandbois E."/>
            <person name="Grewal S."/>
            <person name="Gyaltsen K."/>
            <person name="Hafez N."/>
            <person name="Hagos B."/>
            <person name="Hall J."/>
            <person name="Henson C."/>
            <person name="Hollinger A."/>
            <person name="Honan T."/>
            <person name="Huard M.D."/>
            <person name="Hughes L."/>
            <person name="Hurhula B."/>
            <person name="Husby M.E."/>
            <person name="Kamat A."/>
            <person name="Kanga B."/>
            <person name="Kashin S."/>
            <person name="Khazanovich D."/>
            <person name="Kisner P."/>
            <person name="Lance K."/>
            <person name="Lara M."/>
            <person name="Lee W."/>
            <person name="Lennon N."/>
            <person name="Letendre F."/>
            <person name="LeVine R."/>
            <person name="Lipovsky A."/>
            <person name="Liu X."/>
            <person name="Liu J."/>
            <person name="Liu S."/>
            <person name="Lokyitsang T."/>
            <person name="Lokyitsang Y."/>
            <person name="Lubonja R."/>
            <person name="Lui A."/>
            <person name="MacDonald P."/>
            <person name="Magnisalis V."/>
            <person name="Maru K."/>
            <person name="Matthews C."/>
            <person name="McCusker W."/>
            <person name="McDonough S."/>
            <person name="Mehta T."/>
            <person name="Meldrim J."/>
            <person name="Meneus L."/>
            <person name="Mihai O."/>
            <person name="Mihalev A."/>
            <person name="Mihova T."/>
            <person name="Mittelman R."/>
            <person name="Mlenga V."/>
            <person name="Montmayeur A."/>
            <person name="Mulrain L."/>
            <person name="Navidi A."/>
            <person name="Naylor J."/>
            <person name="Negash T."/>
            <person name="Nguyen T."/>
            <person name="Nguyen N."/>
            <person name="Nicol R."/>
            <person name="Norbu C."/>
            <person name="Norbu N."/>
            <person name="Novod N."/>
            <person name="O'Neill B."/>
            <person name="Osman S."/>
            <person name="Markiewicz E."/>
            <person name="Oyono O.L."/>
            <person name="Patti C."/>
            <person name="Phunkhang P."/>
            <person name="Pierre F."/>
            <person name="Priest M."/>
            <person name="Raghuraman S."/>
            <person name="Rege F."/>
            <person name="Reyes R."/>
            <person name="Rise C."/>
            <person name="Rogov P."/>
            <person name="Ross K."/>
            <person name="Ryan E."/>
            <person name="Settipalli S."/>
            <person name="Shea T."/>
            <person name="Sherpa N."/>
            <person name="Shi L."/>
            <person name="Shih D."/>
            <person name="Sparrow T."/>
            <person name="Spaulding J."/>
            <person name="Stalker J."/>
            <person name="Stange-Thomann N."/>
            <person name="Stavropoulos S."/>
            <person name="Stone C."/>
            <person name="Strader C."/>
            <person name="Tesfaye S."/>
            <person name="Thomson T."/>
            <person name="Thoulutsang Y."/>
            <person name="Thoulutsang D."/>
            <person name="Topham K."/>
            <person name="Topping I."/>
            <person name="Tsamla T."/>
            <person name="Vassiliev H."/>
            <person name="Vo A."/>
            <person name="Wangchuk T."/>
            <person name="Wangdi T."/>
            <person name="Weiand M."/>
            <person name="Wilkinson J."/>
            <person name="Wilson A."/>
            <person name="Yadav S."/>
            <person name="Young G."/>
            <person name="Yu Q."/>
            <person name="Zembek L."/>
            <person name="Zhong D."/>
            <person name="Zimmer A."/>
            <person name="Zwirko Z."/>
            <person name="Jaffe D.B."/>
            <person name="Alvarez P."/>
            <person name="Brockman W."/>
            <person name="Butler J."/>
            <person name="Chin C."/>
            <person name="Gnerre S."/>
            <person name="Grabherr M."/>
            <person name="Kleber M."/>
            <person name="Mauceli E."/>
            <person name="MacCallum I."/>
        </authorList>
    </citation>
    <scope>NUCLEOTIDE SEQUENCE [LARGE SCALE GENOMIC DNA]</scope>
    <source>
        <strain evidence="5">Tucson 15287-2541.00</strain>
    </source>
</reference>
<dbReference type="GO" id="GO:0003676">
    <property type="term" value="F:nucleic acid binding"/>
    <property type="evidence" value="ECO:0007669"/>
    <property type="project" value="InterPro"/>
</dbReference>
<dbReference type="OMA" id="FYWSAQN"/>
<evidence type="ECO:0000259" key="3">
    <source>
        <dbReference type="Pfam" id="PF09631"/>
    </source>
</evidence>
<sequence length="87" mass="10043">VIYILIDERLSNIQPQFENNCGVLYLSAQKAKDQPVAFIPLPHSKDIDFELVKTMQQQLRPSHIYVAIIDNTGNILYYQITEGFCEK</sequence>
<evidence type="ECO:0000313" key="5">
    <source>
        <dbReference type="Proteomes" id="UP000001070"/>
    </source>
</evidence>
<dbReference type="PhylomeDB" id="B4J7X6"/>
<dbReference type="InterPro" id="IPR011856">
    <property type="entry name" value="tRNA_endonuc-like_dom_sf"/>
</dbReference>
<dbReference type="GO" id="GO:0006388">
    <property type="term" value="P:tRNA splicing, via endonucleolytic cleavage and ligation"/>
    <property type="evidence" value="ECO:0007669"/>
    <property type="project" value="InterPro"/>
</dbReference>
<name>B4J7X6_DROGR</name>
<proteinExistence type="inferred from homology"/>
<gene>
    <name evidence="4" type="primary">Dgri\GH21870</name>
    <name evidence="4" type="ORF">Dgri_GH21870</name>
</gene>
<dbReference type="Gene3D" id="3.40.1350.10">
    <property type="match status" value="1"/>
</dbReference>